<proteinExistence type="inferred from homology"/>
<evidence type="ECO:0000256" key="3">
    <source>
        <dbReference type="ARBA" id="ARBA00022448"/>
    </source>
</evidence>
<name>A0A0N4VCN5_ENTVE</name>
<keyword evidence="4" id="KW-0410">Iron transport</keyword>
<evidence type="ECO:0000256" key="10">
    <source>
        <dbReference type="ARBA" id="ARBA00023065"/>
    </source>
</evidence>
<comment type="subcellular location">
    <subcellularLocation>
        <location evidence="1">Mitochondrion inner membrane</location>
        <topology evidence="1">Multi-pass membrane protein</topology>
    </subcellularLocation>
</comment>
<reference evidence="17" key="1">
    <citation type="submission" date="2017-02" db="UniProtKB">
        <authorList>
            <consortium name="WormBaseParasite"/>
        </authorList>
    </citation>
    <scope>IDENTIFICATION</scope>
</reference>
<evidence type="ECO:0000313" key="15">
    <source>
        <dbReference type="EMBL" id="VDD93068.1"/>
    </source>
</evidence>
<evidence type="ECO:0000256" key="14">
    <source>
        <dbReference type="RuleBase" id="RU000488"/>
    </source>
</evidence>
<feature type="repeat" description="Solcar" evidence="13">
    <location>
        <begin position="199"/>
        <end position="300"/>
    </location>
</feature>
<evidence type="ECO:0000256" key="12">
    <source>
        <dbReference type="ARBA" id="ARBA00023136"/>
    </source>
</evidence>
<dbReference type="AlphaFoldDB" id="A0A0N4VCN5"/>
<dbReference type="PANTHER" id="PTHR45758:SF20">
    <property type="entry name" value="MITOFERRIN-2"/>
    <property type="match status" value="1"/>
</dbReference>
<dbReference type="STRING" id="51028.A0A0N4VCN5"/>
<keyword evidence="10" id="KW-0406">Ion transport</keyword>
<dbReference type="GO" id="GO:0005743">
    <property type="term" value="C:mitochondrial inner membrane"/>
    <property type="evidence" value="ECO:0007669"/>
    <property type="project" value="UniProtKB-SubCell"/>
</dbReference>
<feature type="repeat" description="Solcar" evidence="13">
    <location>
        <begin position="108"/>
        <end position="192"/>
    </location>
</feature>
<organism evidence="17">
    <name type="scientific">Enterobius vermicularis</name>
    <name type="common">Human pinworm</name>
    <dbReference type="NCBI Taxonomy" id="51028"/>
    <lineage>
        <taxon>Eukaryota</taxon>
        <taxon>Metazoa</taxon>
        <taxon>Ecdysozoa</taxon>
        <taxon>Nematoda</taxon>
        <taxon>Chromadorea</taxon>
        <taxon>Rhabditida</taxon>
        <taxon>Spirurina</taxon>
        <taxon>Oxyuridomorpha</taxon>
        <taxon>Oxyuroidea</taxon>
        <taxon>Oxyuridae</taxon>
        <taxon>Enterobius</taxon>
    </lineage>
</organism>
<dbReference type="EMBL" id="UXUI01009106">
    <property type="protein sequence ID" value="VDD93068.1"/>
    <property type="molecule type" value="Genomic_DNA"/>
</dbReference>
<dbReference type="PANTHER" id="PTHR45758">
    <property type="entry name" value="MITOFERRIN-1-RELATED"/>
    <property type="match status" value="1"/>
</dbReference>
<gene>
    <name evidence="15" type="ORF">EVEC_LOCUS7819</name>
</gene>
<keyword evidence="9" id="KW-0408">Iron</keyword>
<keyword evidence="8" id="KW-1133">Transmembrane helix</keyword>
<comment type="similarity">
    <text evidence="2 14">Belongs to the mitochondrial carrier (TC 2.A.29) family.</text>
</comment>
<dbReference type="InterPro" id="IPR023395">
    <property type="entry name" value="MCP_dom_sf"/>
</dbReference>
<evidence type="ECO:0000256" key="8">
    <source>
        <dbReference type="ARBA" id="ARBA00022989"/>
    </source>
</evidence>
<evidence type="ECO:0000256" key="5">
    <source>
        <dbReference type="ARBA" id="ARBA00022692"/>
    </source>
</evidence>
<evidence type="ECO:0000313" key="16">
    <source>
        <dbReference type="Proteomes" id="UP000274131"/>
    </source>
</evidence>
<evidence type="ECO:0000256" key="11">
    <source>
        <dbReference type="ARBA" id="ARBA00023128"/>
    </source>
</evidence>
<evidence type="ECO:0000256" key="1">
    <source>
        <dbReference type="ARBA" id="ARBA00004448"/>
    </source>
</evidence>
<dbReference type="InterPro" id="IPR002067">
    <property type="entry name" value="MCP"/>
</dbReference>
<dbReference type="SUPFAM" id="SSF103506">
    <property type="entry name" value="Mitochondrial carrier"/>
    <property type="match status" value="1"/>
</dbReference>
<keyword evidence="7" id="KW-0999">Mitochondrion inner membrane</keyword>
<keyword evidence="11" id="KW-0496">Mitochondrion</keyword>
<accession>A0A0N4VCN5</accession>
<dbReference type="FunFam" id="1.50.40.10:FF:000029">
    <property type="entry name" value="Solute carrier family 25 member 28"/>
    <property type="match status" value="1"/>
</dbReference>
<dbReference type="WBParaSite" id="EVEC_0000833501-mRNA-1">
    <property type="protein sequence ID" value="EVEC_0000833501-mRNA-1"/>
    <property type="gene ID" value="EVEC_0000833501"/>
</dbReference>
<evidence type="ECO:0000313" key="17">
    <source>
        <dbReference type="WBParaSite" id="EVEC_0000833501-mRNA-1"/>
    </source>
</evidence>
<protein>
    <submittedName>
        <fullName evidence="17">Mitoferrin-1</fullName>
    </submittedName>
</protein>
<keyword evidence="5 13" id="KW-0812">Transmembrane</keyword>
<feature type="repeat" description="Solcar" evidence="13">
    <location>
        <begin position="11"/>
        <end position="99"/>
    </location>
</feature>
<keyword evidence="12 13" id="KW-0472">Membrane</keyword>
<evidence type="ECO:0000256" key="6">
    <source>
        <dbReference type="ARBA" id="ARBA00022737"/>
    </source>
</evidence>
<dbReference type="Gene3D" id="1.50.40.10">
    <property type="entry name" value="Mitochondrial carrier domain"/>
    <property type="match status" value="2"/>
</dbReference>
<dbReference type="Proteomes" id="UP000274131">
    <property type="component" value="Unassembled WGS sequence"/>
</dbReference>
<keyword evidence="6" id="KW-0677">Repeat</keyword>
<dbReference type="OrthoDB" id="43906at2759"/>
<evidence type="ECO:0000256" key="9">
    <source>
        <dbReference type="ARBA" id="ARBA00023004"/>
    </source>
</evidence>
<keyword evidence="3 14" id="KW-0813">Transport</keyword>
<dbReference type="GO" id="GO:0048250">
    <property type="term" value="P:iron import into the mitochondrion"/>
    <property type="evidence" value="ECO:0007669"/>
    <property type="project" value="TreeGrafter"/>
</dbReference>
<sequence length="308" mass="34149">MGGEYETLPTQKTWVHLAAGSVAGLAEHCVMFPFDVVKTRLQSLRPCPETNCPTAMHCVMSMARREGWLGSYRGVKAMVAGAVPAHACYFTVYEKSKHLLTGHTANAKDMLGYGFSGVLATIVHDFIMNPAEVVKQRMQMFFSPYGSCVECARCVYRLEGVNAFYRSYATQLIMNIPYQSVHFMTYEAVQNILNPEHKYYPLSHLIAGGVAGGFAAAVTTPLDCIKTVLNTQQTPEVTEGCRMLLKSPPVISYKGIADGIRTIYLFRGLSGFLRGIQARVLFQVPSTALSWSVYEFFKYILSLDEKSA</sequence>
<evidence type="ECO:0000256" key="4">
    <source>
        <dbReference type="ARBA" id="ARBA00022496"/>
    </source>
</evidence>
<evidence type="ECO:0000256" key="2">
    <source>
        <dbReference type="ARBA" id="ARBA00006375"/>
    </source>
</evidence>
<dbReference type="PRINTS" id="PR00926">
    <property type="entry name" value="MITOCARRIER"/>
</dbReference>
<dbReference type="GO" id="GO:0015093">
    <property type="term" value="F:ferrous iron transmembrane transporter activity"/>
    <property type="evidence" value="ECO:0007669"/>
    <property type="project" value="TreeGrafter"/>
</dbReference>
<dbReference type="Pfam" id="PF00153">
    <property type="entry name" value="Mito_carr"/>
    <property type="match status" value="3"/>
</dbReference>
<dbReference type="InterPro" id="IPR018108">
    <property type="entry name" value="MCP_transmembrane"/>
</dbReference>
<reference evidence="15 16" key="2">
    <citation type="submission" date="2018-10" db="EMBL/GenBank/DDBJ databases">
        <authorList>
            <consortium name="Pathogen Informatics"/>
        </authorList>
    </citation>
    <scope>NUCLEOTIDE SEQUENCE [LARGE SCALE GENOMIC DNA]</scope>
</reference>
<dbReference type="PROSITE" id="PS50920">
    <property type="entry name" value="SOLCAR"/>
    <property type="match status" value="3"/>
</dbReference>
<evidence type="ECO:0000256" key="7">
    <source>
        <dbReference type="ARBA" id="ARBA00022792"/>
    </source>
</evidence>
<keyword evidence="16" id="KW-1185">Reference proteome</keyword>
<evidence type="ECO:0000256" key="13">
    <source>
        <dbReference type="PROSITE-ProRule" id="PRU00282"/>
    </source>
</evidence>